<dbReference type="Gene3D" id="1.20.140.150">
    <property type="match status" value="1"/>
</dbReference>
<dbReference type="InterPro" id="IPR026748">
    <property type="entry name" value="Clarin"/>
</dbReference>
<evidence type="ECO:0000256" key="7">
    <source>
        <dbReference type="SAM" id="Phobius"/>
    </source>
</evidence>
<evidence type="ECO:0000256" key="6">
    <source>
        <dbReference type="SAM" id="MobiDB-lite"/>
    </source>
</evidence>
<dbReference type="GO" id="GO:0016020">
    <property type="term" value="C:membrane"/>
    <property type="evidence" value="ECO:0007669"/>
    <property type="project" value="UniProtKB-SubCell"/>
</dbReference>
<evidence type="ECO:0000313" key="8">
    <source>
        <dbReference type="EMBL" id="KAG7171538.1"/>
    </source>
</evidence>
<keyword evidence="4 7" id="KW-1133">Transmembrane helix</keyword>
<evidence type="ECO:0000256" key="1">
    <source>
        <dbReference type="ARBA" id="ARBA00004141"/>
    </source>
</evidence>
<reference evidence="8" key="1">
    <citation type="journal article" date="2021" name="Sci. Adv.">
        <title>The American lobster genome reveals insights on longevity, neural, and immune adaptations.</title>
        <authorList>
            <person name="Polinski J.M."/>
            <person name="Zimin A.V."/>
            <person name="Clark K.F."/>
            <person name="Kohn A.B."/>
            <person name="Sadowski N."/>
            <person name="Timp W."/>
            <person name="Ptitsyn A."/>
            <person name="Khanna P."/>
            <person name="Romanova D.Y."/>
            <person name="Williams P."/>
            <person name="Greenwood S.J."/>
            <person name="Moroz L.L."/>
            <person name="Walt D.R."/>
            <person name="Bodnar A.G."/>
        </authorList>
    </citation>
    <scope>NUCLEOTIDE SEQUENCE</scope>
    <source>
        <strain evidence="8">GMGI-L3</strain>
    </source>
</reference>
<dbReference type="GO" id="GO:0007605">
    <property type="term" value="P:sensory perception of sound"/>
    <property type="evidence" value="ECO:0007669"/>
    <property type="project" value="UniProtKB-ARBA"/>
</dbReference>
<dbReference type="Pfam" id="PF25807">
    <property type="entry name" value="Clarin-2"/>
    <property type="match status" value="1"/>
</dbReference>
<evidence type="ECO:0000256" key="2">
    <source>
        <dbReference type="ARBA" id="ARBA00005787"/>
    </source>
</evidence>
<dbReference type="EMBL" id="JAHLQT010012015">
    <property type="protein sequence ID" value="KAG7171538.1"/>
    <property type="molecule type" value="Genomic_DNA"/>
</dbReference>
<proteinExistence type="inferred from homology"/>
<dbReference type="Proteomes" id="UP000747542">
    <property type="component" value="Unassembled WGS sequence"/>
</dbReference>
<feature type="transmembrane region" description="Helical" evidence="7">
    <location>
        <begin position="248"/>
        <end position="278"/>
    </location>
</feature>
<evidence type="ECO:0000313" key="9">
    <source>
        <dbReference type="Proteomes" id="UP000747542"/>
    </source>
</evidence>
<feature type="transmembrane region" description="Helical" evidence="7">
    <location>
        <begin position="290"/>
        <end position="310"/>
    </location>
</feature>
<name>A0A8J5N1J1_HOMAM</name>
<evidence type="ECO:0000256" key="5">
    <source>
        <dbReference type="ARBA" id="ARBA00023136"/>
    </source>
</evidence>
<feature type="region of interest" description="Disordered" evidence="6">
    <location>
        <begin position="185"/>
        <end position="207"/>
    </location>
</feature>
<dbReference type="PANTHER" id="PTHR31548:SF1">
    <property type="entry name" value="LD47387P"/>
    <property type="match status" value="1"/>
</dbReference>
<evidence type="ECO:0000256" key="3">
    <source>
        <dbReference type="ARBA" id="ARBA00022692"/>
    </source>
</evidence>
<gene>
    <name evidence="8" type="primary">Clrn3-L</name>
    <name evidence="8" type="ORF">Hamer_G014664</name>
</gene>
<organism evidence="8 9">
    <name type="scientific">Homarus americanus</name>
    <name type="common">American lobster</name>
    <dbReference type="NCBI Taxonomy" id="6706"/>
    <lineage>
        <taxon>Eukaryota</taxon>
        <taxon>Metazoa</taxon>
        <taxon>Ecdysozoa</taxon>
        <taxon>Arthropoda</taxon>
        <taxon>Crustacea</taxon>
        <taxon>Multicrustacea</taxon>
        <taxon>Malacostraca</taxon>
        <taxon>Eumalacostraca</taxon>
        <taxon>Eucarida</taxon>
        <taxon>Decapoda</taxon>
        <taxon>Pleocyemata</taxon>
        <taxon>Astacidea</taxon>
        <taxon>Nephropoidea</taxon>
        <taxon>Nephropidae</taxon>
        <taxon>Homarus</taxon>
    </lineage>
</organism>
<protein>
    <submittedName>
        <fullName evidence="8">Clarin-3-like</fullName>
    </submittedName>
</protein>
<comment type="caution">
    <text evidence="8">The sequence shown here is derived from an EMBL/GenBank/DDBJ whole genome shotgun (WGS) entry which is preliminary data.</text>
</comment>
<keyword evidence="5 7" id="KW-0472">Membrane</keyword>
<comment type="similarity">
    <text evidence="2">Belongs to the clarin family.</text>
</comment>
<keyword evidence="3 7" id="KW-0812">Transmembrane</keyword>
<sequence length="384" mass="41496">MLRNKQRVRKRSIIFGTFFVCCLGASLVASSMATQNWFESGCSANATLSLSSHGNVNFGLFSGKIYTNHIITKTTRLVKVVCLDGKCMYSCGKTKALRQEQLRQVMNGTPKNFSITDNCQREDDTKSSSSSHRFFLPRLIQDSPGGGDIARSLFFPLFAPESADPRLGAGLWGAPLKVALETDTGEVEVADSSLSKTDNEEVEEEEEEEEAAAAAEAAAAEEEAAAAAAEEEAAAAEADLDHAEFMDYGLWVGTVACLGLGMVFAVVGALFAVINTATTPVEAITGVPGLYLWNALAALFNLICVILWAVQFHKHLTNNVLLYDAADGWTTAGQESFGYSYWLVVVAIFVHVVNIGIIYMGTYDPKVKEQLQAPDPKGGNIMLY</sequence>
<keyword evidence="9" id="KW-1185">Reference proteome</keyword>
<dbReference type="AlphaFoldDB" id="A0A8J5N1J1"/>
<dbReference type="PANTHER" id="PTHR31548">
    <property type="entry name" value="CLARIN"/>
    <property type="match status" value="1"/>
</dbReference>
<comment type="subcellular location">
    <subcellularLocation>
        <location evidence="1">Membrane</location>
        <topology evidence="1">Multi-pass membrane protein</topology>
    </subcellularLocation>
</comment>
<accession>A0A8J5N1J1</accession>
<feature type="transmembrane region" description="Helical" evidence="7">
    <location>
        <begin position="339"/>
        <end position="360"/>
    </location>
</feature>
<evidence type="ECO:0000256" key="4">
    <source>
        <dbReference type="ARBA" id="ARBA00022989"/>
    </source>
</evidence>